<gene>
    <name evidence="1" type="ORF">FMOSSE_LOCUS1999</name>
</gene>
<keyword evidence="2" id="KW-1185">Reference proteome</keyword>
<comment type="caution">
    <text evidence="1">The sequence shown here is derived from an EMBL/GenBank/DDBJ whole genome shotgun (WGS) entry which is preliminary data.</text>
</comment>
<dbReference type="AlphaFoldDB" id="A0A9N8VTA6"/>
<evidence type="ECO:0000313" key="1">
    <source>
        <dbReference type="EMBL" id="CAG8460203.1"/>
    </source>
</evidence>
<proteinExistence type="predicted"/>
<protein>
    <submittedName>
        <fullName evidence="1">294_t:CDS:1</fullName>
    </submittedName>
</protein>
<dbReference type="Proteomes" id="UP000789375">
    <property type="component" value="Unassembled WGS sequence"/>
</dbReference>
<sequence>MTKFLCEYESSDGLIRQYREIRREEVLLGKNVQEDRRDIMSLFLLKYSIIKNQDGVDRKMAKREKFEDVTM</sequence>
<name>A0A9N8VTA6_FUNMO</name>
<accession>A0A9N8VTA6</accession>
<evidence type="ECO:0000313" key="2">
    <source>
        <dbReference type="Proteomes" id="UP000789375"/>
    </source>
</evidence>
<dbReference type="EMBL" id="CAJVPP010000242">
    <property type="protein sequence ID" value="CAG8460203.1"/>
    <property type="molecule type" value="Genomic_DNA"/>
</dbReference>
<reference evidence="1" key="1">
    <citation type="submission" date="2021-06" db="EMBL/GenBank/DDBJ databases">
        <authorList>
            <person name="Kallberg Y."/>
            <person name="Tangrot J."/>
            <person name="Rosling A."/>
        </authorList>
    </citation>
    <scope>NUCLEOTIDE SEQUENCE</scope>
    <source>
        <strain evidence="1">87-6 pot B 2015</strain>
    </source>
</reference>
<organism evidence="1 2">
    <name type="scientific">Funneliformis mosseae</name>
    <name type="common">Endomycorrhizal fungus</name>
    <name type="synonym">Glomus mosseae</name>
    <dbReference type="NCBI Taxonomy" id="27381"/>
    <lineage>
        <taxon>Eukaryota</taxon>
        <taxon>Fungi</taxon>
        <taxon>Fungi incertae sedis</taxon>
        <taxon>Mucoromycota</taxon>
        <taxon>Glomeromycotina</taxon>
        <taxon>Glomeromycetes</taxon>
        <taxon>Glomerales</taxon>
        <taxon>Glomeraceae</taxon>
        <taxon>Funneliformis</taxon>
    </lineage>
</organism>